<dbReference type="AlphaFoldDB" id="A0A238WJP5"/>
<accession>A0A238WJP5</accession>
<dbReference type="Proteomes" id="UP000198379">
    <property type="component" value="Unassembled WGS sequence"/>
</dbReference>
<keyword evidence="3" id="KW-1185">Reference proteome</keyword>
<evidence type="ECO:0000256" key="1">
    <source>
        <dbReference type="SAM" id="SignalP"/>
    </source>
</evidence>
<reference evidence="2 3" key="1">
    <citation type="submission" date="2017-06" db="EMBL/GenBank/DDBJ databases">
        <authorList>
            <person name="Kim H.J."/>
            <person name="Triplett B.A."/>
        </authorList>
    </citation>
    <scope>NUCLEOTIDE SEQUENCE [LARGE SCALE GENOMIC DNA]</scope>
    <source>
        <strain evidence="2 3">DSM 25597</strain>
    </source>
</reference>
<evidence type="ECO:0008006" key="4">
    <source>
        <dbReference type="Google" id="ProtNLM"/>
    </source>
</evidence>
<keyword evidence="1" id="KW-0732">Signal</keyword>
<dbReference type="RefSeq" id="WP_089370438.1">
    <property type="nucleotide sequence ID" value="NZ_BMEP01000003.1"/>
</dbReference>
<evidence type="ECO:0000313" key="3">
    <source>
        <dbReference type="Proteomes" id="UP000198379"/>
    </source>
</evidence>
<protein>
    <recommendedName>
        <fullName evidence="4">Lipoprotein</fullName>
    </recommendedName>
</protein>
<gene>
    <name evidence="2" type="ORF">SAMN06265376_1011147</name>
</gene>
<dbReference type="PROSITE" id="PS51257">
    <property type="entry name" value="PROKAR_LIPOPROTEIN"/>
    <property type="match status" value="1"/>
</dbReference>
<dbReference type="OrthoDB" id="1434951at2"/>
<feature type="signal peptide" evidence="1">
    <location>
        <begin position="1"/>
        <end position="24"/>
    </location>
</feature>
<evidence type="ECO:0000313" key="2">
    <source>
        <dbReference type="EMBL" id="SNR46707.1"/>
    </source>
</evidence>
<proteinExistence type="predicted"/>
<feature type="chain" id="PRO_5012285880" description="Lipoprotein" evidence="1">
    <location>
        <begin position="25"/>
        <end position="202"/>
    </location>
</feature>
<name>A0A238WJP5_9FLAO</name>
<sequence>MKKITLQLFALVTFLMLSCSPEQIEDDSLNLTLDPNFRVADATIKDATEYNRNAEEEHCLTTNLIAGQHHIAGTVTVDIDGDDIIITYTTNEDWSIGATHLSIGNCAEQSIPTTGSGNPKVGRFEHSTTHSDGTNQVVYIFDASVLDDNYCFAAHAEVSGPTGGETAWAEGEDFDGNNWAMYVSALLSDCDTGSNDDNPIIF</sequence>
<organism evidence="2 3">
    <name type="scientific">Dokdonia pacifica</name>
    <dbReference type="NCBI Taxonomy" id="1627892"/>
    <lineage>
        <taxon>Bacteria</taxon>
        <taxon>Pseudomonadati</taxon>
        <taxon>Bacteroidota</taxon>
        <taxon>Flavobacteriia</taxon>
        <taxon>Flavobacteriales</taxon>
        <taxon>Flavobacteriaceae</taxon>
        <taxon>Dokdonia</taxon>
    </lineage>
</organism>
<dbReference type="EMBL" id="FZNY01000001">
    <property type="protein sequence ID" value="SNR46707.1"/>
    <property type="molecule type" value="Genomic_DNA"/>
</dbReference>